<feature type="coiled-coil region" evidence="1">
    <location>
        <begin position="10"/>
        <end position="44"/>
    </location>
</feature>
<name>A0AAQ3TF73_PASNO</name>
<feature type="compositionally biased region" description="Acidic residues" evidence="2">
    <location>
        <begin position="298"/>
        <end position="334"/>
    </location>
</feature>
<evidence type="ECO:0000313" key="4">
    <source>
        <dbReference type="Proteomes" id="UP001341281"/>
    </source>
</evidence>
<feature type="region of interest" description="Disordered" evidence="2">
    <location>
        <begin position="89"/>
        <end position="356"/>
    </location>
</feature>
<dbReference type="PANTHER" id="PTHR34380:SF5">
    <property type="match status" value="1"/>
</dbReference>
<proteinExistence type="predicted"/>
<dbReference type="Proteomes" id="UP001341281">
    <property type="component" value="Chromosome 04"/>
</dbReference>
<dbReference type="PANTHER" id="PTHR34380">
    <property type="entry name" value="BNAA03G12380D PROTEIN"/>
    <property type="match status" value="1"/>
</dbReference>
<feature type="compositionally biased region" description="Acidic residues" evidence="2">
    <location>
        <begin position="116"/>
        <end position="128"/>
    </location>
</feature>
<keyword evidence="4" id="KW-1185">Reference proteome</keyword>
<feature type="compositionally biased region" description="Low complexity" evidence="2">
    <location>
        <begin position="343"/>
        <end position="354"/>
    </location>
</feature>
<evidence type="ECO:0000256" key="1">
    <source>
        <dbReference type="SAM" id="Coils"/>
    </source>
</evidence>
<gene>
    <name evidence="3" type="ORF">U9M48_021250</name>
</gene>
<dbReference type="EMBL" id="CP144748">
    <property type="protein sequence ID" value="WVZ72854.1"/>
    <property type="molecule type" value="Genomic_DNA"/>
</dbReference>
<protein>
    <submittedName>
        <fullName evidence="3">Uncharacterized protein</fullName>
    </submittedName>
</protein>
<organism evidence="3 4">
    <name type="scientific">Paspalum notatum var. saurae</name>
    <dbReference type="NCBI Taxonomy" id="547442"/>
    <lineage>
        <taxon>Eukaryota</taxon>
        <taxon>Viridiplantae</taxon>
        <taxon>Streptophyta</taxon>
        <taxon>Embryophyta</taxon>
        <taxon>Tracheophyta</taxon>
        <taxon>Spermatophyta</taxon>
        <taxon>Magnoliopsida</taxon>
        <taxon>Liliopsida</taxon>
        <taxon>Poales</taxon>
        <taxon>Poaceae</taxon>
        <taxon>PACMAD clade</taxon>
        <taxon>Panicoideae</taxon>
        <taxon>Andropogonodae</taxon>
        <taxon>Paspaleae</taxon>
        <taxon>Paspalinae</taxon>
        <taxon>Paspalum</taxon>
    </lineage>
</organism>
<dbReference type="AlphaFoldDB" id="A0AAQ3TF73"/>
<keyword evidence="1" id="KW-0175">Coiled coil</keyword>
<evidence type="ECO:0000256" key="2">
    <source>
        <dbReference type="SAM" id="MobiDB-lite"/>
    </source>
</evidence>
<evidence type="ECO:0000313" key="3">
    <source>
        <dbReference type="EMBL" id="WVZ72854.1"/>
    </source>
</evidence>
<accession>A0AAQ3TF73</accession>
<feature type="region of interest" description="Disordered" evidence="2">
    <location>
        <begin position="47"/>
        <end position="77"/>
    </location>
</feature>
<sequence>MDAVEPTSKFAALHAELAAKSSRVAELEARVSLLEAENACLRKALATREATDCTGEEDPIPRRSEADLGGGKHAAPRSVACGVIEVSDDEEGTSLAGEVGVVAAPTPRKRVVTRESEDEEEADVEDAEGGGGSSNNNGNSADLEDDDVSVKPRGKRRAAGQVVTSDSEDDDVNDGEVGRGDDDADDQGGVTLTRKRRLSGVSDSEDDDVNDGEVGRGDGTDGVCVPTSKDAGARIESEEDGTVPIRQVLKKMRKRGGELGEAKGCSAPTTRRSARLVKSQPKGGPAACRFVEPKEYEGSEDDMEEDDDMDEFINDEESSENTSDSAEESCDEPEVSATSVLDEGSSPGPEESGGIVDYVGVMDSLGRKKKANDWTFEGDMLAAFDRHPELCLKAVCALYRKQTKEEQMEKSNLVHNKQGFSRTDAPRASCIAEFLLDGDPGGPLKKNIQDLEDYDRRALAFCRKVASHYSKQLFAIYQNKEDCYFHP</sequence>
<reference evidence="3 4" key="1">
    <citation type="submission" date="2024-02" db="EMBL/GenBank/DDBJ databases">
        <title>High-quality chromosome-scale genome assembly of Pensacola bahiagrass (Paspalum notatum Flugge var. saurae).</title>
        <authorList>
            <person name="Vega J.M."/>
            <person name="Podio M."/>
            <person name="Orjuela J."/>
            <person name="Siena L.A."/>
            <person name="Pessino S.C."/>
            <person name="Combes M.C."/>
            <person name="Mariac C."/>
            <person name="Albertini E."/>
            <person name="Pupilli F."/>
            <person name="Ortiz J.P.A."/>
            <person name="Leblanc O."/>
        </authorList>
    </citation>
    <scope>NUCLEOTIDE SEQUENCE [LARGE SCALE GENOMIC DNA]</scope>
    <source>
        <strain evidence="3">R1</strain>
        <tissue evidence="3">Leaf</tissue>
    </source>
</reference>